<name>A0A644WTL0_9ZZZZ</name>
<dbReference type="PANTHER" id="PTHR43308">
    <property type="entry name" value="OUTER MEMBRANE PROTEIN ALPHA-RELATED"/>
    <property type="match status" value="1"/>
</dbReference>
<comment type="caution">
    <text evidence="3">The sequence shown here is derived from an EMBL/GenBank/DDBJ whole genome shotgun (WGS) entry which is preliminary data.</text>
</comment>
<organism evidence="3">
    <name type="scientific">bioreactor metagenome</name>
    <dbReference type="NCBI Taxonomy" id="1076179"/>
    <lineage>
        <taxon>unclassified sequences</taxon>
        <taxon>metagenomes</taxon>
        <taxon>ecological metagenomes</taxon>
    </lineage>
</organism>
<feature type="domain" description="Fibronectin type-III" evidence="1">
    <location>
        <begin position="113"/>
        <end position="214"/>
    </location>
</feature>
<dbReference type="PROSITE" id="PS51272">
    <property type="entry name" value="SLH"/>
    <property type="match status" value="3"/>
</dbReference>
<dbReference type="PROSITE" id="PS50853">
    <property type="entry name" value="FN3"/>
    <property type="match status" value="1"/>
</dbReference>
<feature type="domain" description="SLH" evidence="2">
    <location>
        <begin position="583"/>
        <end position="642"/>
    </location>
</feature>
<dbReference type="AlphaFoldDB" id="A0A644WTL0"/>
<accession>A0A644WTL0</accession>
<proteinExistence type="predicted"/>
<protein>
    <submittedName>
        <fullName evidence="3">Uncharacterized protein</fullName>
    </submittedName>
</protein>
<evidence type="ECO:0000313" key="3">
    <source>
        <dbReference type="EMBL" id="MPM07059.1"/>
    </source>
</evidence>
<evidence type="ECO:0000259" key="2">
    <source>
        <dbReference type="PROSITE" id="PS51272"/>
    </source>
</evidence>
<dbReference type="InterPro" id="IPR001119">
    <property type="entry name" value="SLH_dom"/>
</dbReference>
<evidence type="ECO:0000259" key="1">
    <source>
        <dbReference type="PROSITE" id="PS50853"/>
    </source>
</evidence>
<dbReference type="Pfam" id="PF00395">
    <property type="entry name" value="SLH"/>
    <property type="match status" value="3"/>
</dbReference>
<feature type="domain" description="SLH" evidence="2">
    <location>
        <begin position="516"/>
        <end position="575"/>
    </location>
</feature>
<dbReference type="Pfam" id="PF00041">
    <property type="entry name" value="fn3"/>
    <property type="match status" value="1"/>
</dbReference>
<reference evidence="3" key="1">
    <citation type="submission" date="2019-08" db="EMBL/GenBank/DDBJ databases">
        <authorList>
            <person name="Kucharzyk K."/>
            <person name="Murdoch R.W."/>
            <person name="Higgins S."/>
            <person name="Loffler F."/>
        </authorList>
    </citation>
    <scope>NUCLEOTIDE SEQUENCE</scope>
</reference>
<dbReference type="Gene3D" id="2.60.40.10">
    <property type="entry name" value="Immunoglobulins"/>
    <property type="match status" value="1"/>
</dbReference>
<dbReference type="InterPro" id="IPR013783">
    <property type="entry name" value="Ig-like_fold"/>
</dbReference>
<dbReference type="InterPro" id="IPR003961">
    <property type="entry name" value="FN3_dom"/>
</dbReference>
<sequence>MPAAKVYKAGETLSFTVNFSKAVTVTGAPTLTLDIGGAAVNAAYVSGDNTSALVFAYTVVDGNTDANGIDVSALGLNGGTIKDTAGNNASLTLNSVGSTAAVLVDTTAPTVGGTGTIGVSDLTYNSAKLTWTKGTDDITLEANLQYKVVYSTSSITTVAAANALSGTWIADIATATVTGLTANTDYYFNVLVKDQAGNMALYSAATGKTTVAPSSGGTSSTPTTPSISAVVEVNGQKQDAGTASTQTTGGQTVTTIKVDDTKLDKILASSGEKPTVTLPTNKASDVVVGELNGQTVKNMEQKEAVLEIKTSSVTYTLPATQINIDDVSSQIGAQIELKDIKVSVKIAEPPADTVKIVENTAAKNSYQIVVKPVEFEITCTSGSKTVAVSKFNGYVERTVAIPDGIDPSKITTGIVLNNDGTFSHVPTQIVVINGKYYAKINSLTNSTYSVIYNPVAFTDVAGHWAKDAVNNMGSRMVVTGIGNSTYEPDRIITRAEFAAIVVRALGLRQGTNESSFGDVTLTNWFNGYVDTAASYSLIAGYNSTTFAPNDTITREQAMTILARAMKLTGLSVTLTDSEVLALLSNYTDAGLVSDYAKAGAAACIKNGVVSGTTASTLSPKDSVTRAEVAVMVQRLLEKSRLI</sequence>
<dbReference type="InterPro" id="IPR036116">
    <property type="entry name" value="FN3_sf"/>
</dbReference>
<dbReference type="InterPro" id="IPR051465">
    <property type="entry name" value="Cell_Envelope_Struct_Comp"/>
</dbReference>
<dbReference type="SUPFAM" id="SSF49265">
    <property type="entry name" value="Fibronectin type III"/>
    <property type="match status" value="1"/>
</dbReference>
<dbReference type="PANTHER" id="PTHR43308:SF5">
    <property type="entry name" value="S-LAYER PROTEIN _ PEPTIDOGLYCAN ENDO-BETA-N-ACETYLGLUCOSAMINIDASE"/>
    <property type="match status" value="1"/>
</dbReference>
<gene>
    <name evidence="3" type="ORF">SDC9_53363</name>
</gene>
<feature type="domain" description="SLH" evidence="2">
    <location>
        <begin position="452"/>
        <end position="515"/>
    </location>
</feature>
<dbReference type="CDD" id="cd00063">
    <property type="entry name" value="FN3"/>
    <property type="match status" value="1"/>
</dbReference>
<dbReference type="EMBL" id="VSSQ01001295">
    <property type="protein sequence ID" value="MPM07059.1"/>
    <property type="molecule type" value="Genomic_DNA"/>
</dbReference>
<dbReference type="SMART" id="SM00060">
    <property type="entry name" value="FN3"/>
    <property type="match status" value="1"/>
</dbReference>